<organism evidence="1 2">
    <name type="scientific">Rugosimonospora africana</name>
    <dbReference type="NCBI Taxonomy" id="556532"/>
    <lineage>
        <taxon>Bacteria</taxon>
        <taxon>Bacillati</taxon>
        <taxon>Actinomycetota</taxon>
        <taxon>Actinomycetes</taxon>
        <taxon>Micromonosporales</taxon>
        <taxon>Micromonosporaceae</taxon>
        <taxon>Rugosimonospora</taxon>
    </lineage>
</organism>
<evidence type="ECO:0000313" key="2">
    <source>
        <dbReference type="Proteomes" id="UP000642748"/>
    </source>
</evidence>
<gene>
    <name evidence="1" type="ORF">Raf01_18960</name>
</gene>
<accession>A0A8J3QML9</accession>
<proteinExistence type="predicted"/>
<keyword evidence="2" id="KW-1185">Reference proteome</keyword>
<name>A0A8J3QML9_9ACTN</name>
<reference evidence="1" key="1">
    <citation type="submission" date="2021-01" db="EMBL/GenBank/DDBJ databases">
        <title>Whole genome shotgun sequence of Rugosimonospora africana NBRC 104875.</title>
        <authorList>
            <person name="Komaki H."/>
            <person name="Tamura T."/>
        </authorList>
    </citation>
    <scope>NUCLEOTIDE SEQUENCE</scope>
    <source>
        <strain evidence="1">NBRC 104875</strain>
    </source>
</reference>
<sequence length="115" mass="12740">MIEGLRGLRHETDVLLRQLDGNLAGLRADRDPTDIVLAERITEVLGNLVTDTIRASAADRAKVRAAVHYFVLRRDGRGDRRVARALAEDVRVVNEILAALGRRDLRIEPVPEPAA</sequence>
<dbReference type="EMBL" id="BONZ01000015">
    <property type="protein sequence ID" value="GIH13724.1"/>
    <property type="molecule type" value="Genomic_DNA"/>
</dbReference>
<dbReference type="Proteomes" id="UP000642748">
    <property type="component" value="Unassembled WGS sequence"/>
</dbReference>
<protein>
    <submittedName>
        <fullName evidence="1">Uncharacterized protein</fullName>
    </submittedName>
</protein>
<comment type="caution">
    <text evidence="1">The sequence shown here is derived from an EMBL/GenBank/DDBJ whole genome shotgun (WGS) entry which is preliminary data.</text>
</comment>
<dbReference type="AlphaFoldDB" id="A0A8J3QML9"/>
<evidence type="ECO:0000313" key="1">
    <source>
        <dbReference type="EMBL" id="GIH13724.1"/>
    </source>
</evidence>